<evidence type="ECO:0000313" key="1">
    <source>
        <dbReference type="EMBL" id="PBK84440.1"/>
    </source>
</evidence>
<name>A0A2H3CRE8_ARMGA</name>
<proteinExistence type="predicted"/>
<gene>
    <name evidence="1" type="ORF">ARMGADRAFT_609344</name>
</gene>
<accession>A0A2H3CRE8</accession>
<keyword evidence="2" id="KW-1185">Reference proteome</keyword>
<reference evidence="2" key="1">
    <citation type="journal article" date="2017" name="Nat. Ecol. Evol.">
        <title>Genome expansion and lineage-specific genetic innovations in the forest pathogenic fungi Armillaria.</title>
        <authorList>
            <person name="Sipos G."/>
            <person name="Prasanna A.N."/>
            <person name="Walter M.C."/>
            <person name="O'Connor E."/>
            <person name="Balint B."/>
            <person name="Krizsan K."/>
            <person name="Kiss B."/>
            <person name="Hess J."/>
            <person name="Varga T."/>
            <person name="Slot J."/>
            <person name="Riley R."/>
            <person name="Boka B."/>
            <person name="Rigling D."/>
            <person name="Barry K."/>
            <person name="Lee J."/>
            <person name="Mihaltcheva S."/>
            <person name="LaButti K."/>
            <person name="Lipzen A."/>
            <person name="Waldron R."/>
            <person name="Moloney N.M."/>
            <person name="Sperisen C."/>
            <person name="Kredics L."/>
            <person name="Vagvoelgyi C."/>
            <person name="Patrignani A."/>
            <person name="Fitzpatrick D."/>
            <person name="Nagy I."/>
            <person name="Doyle S."/>
            <person name="Anderson J.B."/>
            <person name="Grigoriev I.V."/>
            <person name="Gueldener U."/>
            <person name="Muensterkoetter M."/>
            <person name="Nagy L.G."/>
        </authorList>
    </citation>
    <scope>NUCLEOTIDE SEQUENCE [LARGE SCALE GENOMIC DNA]</scope>
    <source>
        <strain evidence="2">Ar21-2</strain>
    </source>
</reference>
<dbReference type="InParanoid" id="A0A2H3CRE8"/>
<protein>
    <submittedName>
        <fullName evidence="1">Uncharacterized protein</fullName>
    </submittedName>
</protein>
<dbReference type="EMBL" id="KZ293698">
    <property type="protein sequence ID" value="PBK84440.1"/>
    <property type="molecule type" value="Genomic_DNA"/>
</dbReference>
<organism evidence="1 2">
    <name type="scientific">Armillaria gallica</name>
    <name type="common">Bulbous honey fungus</name>
    <name type="synonym">Armillaria bulbosa</name>
    <dbReference type="NCBI Taxonomy" id="47427"/>
    <lineage>
        <taxon>Eukaryota</taxon>
        <taxon>Fungi</taxon>
        <taxon>Dikarya</taxon>
        <taxon>Basidiomycota</taxon>
        <taxon>Agaricomycotina</taxon>
        <taxon>Agaricomycetes</taxon>
        <taxon>Agaricomycetidae</taxon>
        <taxon>Agaricales</taxon>
        <taxon>Marasmiineae</taxon>
        <taxon>Physalacriaceae</taxon>
        <taxon>Armillaria</taxon>
    </lineage>
</organism>
<dbReference type="Proteomes" id="UP000217790">
    <property type="component" value="Unassembled WGS sequence"/>
</dbReference>
<evidence type="ECO:0000313" key="2">
    <source>
        <dbReference type="Proteomes" id="UP000217790"/>
    </source>
</evidence>
<dbReference type="AlphaFoldDB" id="A0A2H3CRE8"/>
<sequence>MARPLSIRSSHLWTTLCSWMRISSLSGSGEKEPGGKNMVDRRKTMDVRWNRVQSSKGSAASVLGYCSGDRMLLRDLATPSWSQERNEAIST</sequence>